<feature type="domain" description="4'-phosphopantetheinyl transferase N-terminal" evidence="4">
    <location>
        <begin position="43"/>
        <end position="128"/>
    </location>
</feature>
<dbReference type="InterPro" id="IPR008278">
    <property type="entry name" value="4-PPantetheinyl_Trfase_dom"/>
</dbReference>
<gene>
    <name evidence="5" type="ORF">FLAPXU55_03017</name>
</gene>
<evidence type="ECO:0000256" key="1">
    <source>
        <dbReference type="ARBA" id="ARBA00010990"/>
    </source>
</evidence>
<organism evidence="5 6">
    <name type="scientific">Flavobacterium panici</name>
    <dbReference type="NCBI Taxonomy" id="2654843"/>
    <lineage>
        <taxon>Bacteria</taxon>
        <taxon>Pseudomonadati</taxon>
        <taxon>Bacteroidota</taxon>
        <taxon>Flavobacteriia</taxon>
        <taxon>Flavobacteriales</taxon>
        <taxon>Flavobacteriaceae</taxon>
        <taxon>Flavobacterium</taxon>
    </lineage>
</organism>
<accession>A0A9N8J368</accession>
<keyword evidence="6" id="KW-1185">Reference proteome</keyword>
<dbReference type="InterPro" id="IPR037143">
    <property type="entry name" value="4-PPantetheinyl_Trfase_dom_sf"/>
</dbReference>
<sequence>MKTSKLFISFSDIKGVTLVSGKEYSLDTSDIIIYSIYLPSFIEFKSNLSQFLNSPELKKAKRFYKEIDRDRFIIYRSILKLILGAYTKSDIKNIHLDYDFNKKPYLASHPWLHFNISHSEDYAAIAVSHKKVGLDIEFLSKDFKFTNLLPDIFDDHERLLIQNADDKKTTFYTLWTRKEAFVKALGKGIDEDFKYIPCTDGQHNLEFKLVKNTQNWQVYSFDFAEQYLGAVSYEGLPTTSDNLLLYMIPDSMENLLEMTQKRNY</sequence>
<name>A0A9N8J368_9FLAO</name>
<comment type="caution">
    <text evidence="5">The sequence shown here is derived from an EMBL/GenBank/DDBJ whole genome shotgun (WGS) entry which is preliminary data.</text>
</comment>
<evidence type="ECO:0000313" key="6">
    <source>
        <dbReference type="Proteomes" id="UP000533639"/>
    </source>
</evidence>
<feature type="domain" description="4'-phosphopantetheinyl transferase" evidence="3">
    <location>
        <begin position="132"/>
        <end position="228"/>
    </location>
</feature>
<dbReference type="EMBL" id="CAIJDE010000047">
    <property type="protein sequence ID" value="CAC9975308.1"/>
    <property type="molecule type" value="Genomic_DNA"/>
</dbReference>
<dbReference type="Gene3D" id="3.90.470.20">
    <property type="entry name" value="4'-phosphopantetheinyl transferase domain"/>
    <property type="match status" value="2"/>
</dbReference>
<evidence type="ECO:0000313" key="5">
    <source>
        <dbReference type="EMBL" id="CAC9975308.1"/>
    </source>
</evidence>
<dbReference type="RefSeq" id="WP_180858764.1">
    <property type="nucleotide sequence ID" value="NZ_CAIJDE010000047.1"/>
</dbReference>
<dbReference type="Pfam" id="PF01648">
    <property type="entry name" value="ACPS"/>
    <property type="match status" value="1"/>
</dbReference>
<dbReference type="Pfam" id="PF22624">
    <property type="entry name" value="AASDHPPT_N"/>
    <property type="match status" value="1"/>
</dbReference>
<dbReference type="InterPro" id="IPR050559">
    <property type="entry name" value="P-Pant_transferase_sf"/>
</dbReference>
<proteinExistence type="inferred from homology"/>
<dbReference type="GO" id="GO:0019878">
    <property type="term" value="P:lysine biosynthetic process via aminoadipic acid"/>
    <property type="evidence" value="ECO:0007669"/>
    <property type="project" value="TreeGrafter"/>
</dbReference>
<reference evidence="5 6" key="1">
    <citation type="submission" date="2020-06" db="EMBL/GenBank/DDBJ databases">
        <authorList>
            <person name="Criscuolo A."/>
        </authorList>
    </citation>
    <scope>NUCLEOTIDE SEQUENCE [LARGE SCALE GENOMIC DNA]</scope>
    <source>
        <strain evidence="5">PXU-55</strain>
    </source>
</reference>
<evidence type="ECO:0000256" key="2">
    <source>
        <dbReference type="ARBA" id="ARBA00022679"/>
    </source>
</evidence>
<dbReference type="PANTHER" id="PTHR12215">
    <property type="entry name" value="PHOSPHOPANTETHEINE TRANSFERASE"/>
    <property type="match status" value="1"/>
</dbReference>
<keyword evidence="2" id="KW-0808">Transferase</keyword>
<dbReference type="GO" id="GO:0008897">
    <property type="term" value="F:holo-[acyl-carrier-protein] synthase activity"/>
    <property type="evidence" value="ECO:0007669"/>
    <property type="project" value="InterPro"/>
</dbReference>
<dbReference type="InterPro" id="IPR055066">
    <property type="entry name" value="AASDHPPT_N"/>
</dbReference>
<dbReference type="GO" id="GO:0005829">
    <property type="term" value="C:cytosol"/>
    <property type="evidence" value="ECO:0007669"/>
    <property type="project" value="TreeGrafter"/>
</dbReference>
<evidence type="ECO:0000259" key="3">
    <source>
        <dbReference type="Pfam" id="PF01648"/>
    </source>
</evidence>
<evidence type="ECO:0000259" key="4">
    <source>
        <dbReference type="Pfam" id="PF22624"/>
    </source>
</evidence>
<dbReference type="GO" id="GO:0000287">
    <property type="term" value="F:magnesium ion binding"/>
    <property type="evidence" value="ECO:0007669"/>
    <property type="project" value="InterPro"/>
</dbReference>
<protein>
    <recommendedName>
        <fullName evidence="7">4'-phosphopantetheinyl transferase</fullName>
    </recommendedName>
</protein>
<dbReference type="AlphaFoldDB" id="A0A9N8J368"/>
<dbReference type="PANTHER" id="PTHR12215:SF10">
    <property type="entry name" value="L-AMINOADIPATE-SEMIALDEHYDE DEHYDROGENASE-PHOSPHOPANTETHEINYL TRANSFERASE"/>
    <property type="match status" value="1"/>
</dbReference>
<dbReference type="SUPFAM" id="SSF56214">
    <property type="entry name" value="4'-phosphopantetheinyl transferase"/>
    <property type="match status" value="2"/>
</dbReference>
<comment type="similarity">
    <text evidence="1">Belongs to the P-Pant transferase superfamily. Gsp/Sfp/HetI/AcpT family.</text>
</comment>
<evidence type="ECO:0008006" key="7">
    <source>
        <dbReference type="Google" id="ProtNLM"/>
    </source>
</evidence>
<dbReference type="Proteomes" id="UP000533639">
    <property type="component" value="Unassembled WGS sequence"/>
</dbReference>